<evidence type="ECO:0000256" key="3">
    <source>
        <dbReference type="ARBA" id="ARBA00022840"/>
    </source>
</evidence>
<dbReference type="Proteomes" id="UP001165267">
    <property type="component" value="Unassembled WGS sequence"/>
</dbReference>
<keyword evidence="2" id="KW-0547">Nucleotide-binding</keyword>
<evidence type="ECO:0000256" key="2">
    <source>
        <dbReference type="ARBA" id="ARBA00022741"/>
    </source>
</evidence>
<dbReference type="RefSeq" id="WP_257512827.1">
    <property type="nucleotide sequence ID" value="NZ_JANKHG010000026.1"/>
</dbReference>
<comment type="caution">
    <text evidence="5">The sequence shown here is derived from an EMBL/GenBank/DDBJ whole genome shotgun (WGS) entry which is preliminary data.</text>
</comment>
<dbReference type="Gene3D" id="3.40.50.300">
    <property type="entry name" value="P-loop containing nucleotide triphosphate hydrolases"/>
    <property type="match status" value="1"/>
</dbReference>
<dbReference type="PANTHER" id="PTHR30258:SF1">
    <property type="entry name" value="PROTEIN TRANSPORT PROTEIN HOFB HOMOLOG"/>
    <property type="match status" value="1"/>
</dbReference>
<evidence type="ECO:0000259" key="4">
    <source>
        <dbReference type="Pfam" id="PF00437"/>
    </source>
</evidence>
<accession>A0ABT1XJZ1</accession>
<evidence type="ECO:0000313" key="5">
    <source>
        <dbReference type="EMBL" id="MCR2747608.1"/>
    </source>
</evidence>
<dbReference type="SUPFAM" id="SSF52540">
    <property type="entry name" value="P-loop containing nucleoside triphosphate hydrolases"/>
    <property type="match status" value="1"/>
</dbReference>
<dbReference type="Gene3D" id="3.30.450.90">
    <property type="match status" value="1"/>
</dbReference>
<dbReference type="InterPro" id="IPR027417">
    <property type="entry name" value="P-loop_NTPase"/>
</dbReference>
<dbReference type="InterPro" id="IPR001482">
    <property type="entry name" value="T2SS/T4SS_dom"/>
</dbReference>
<protein>
    <submittedName>
        <fullName evidence="5">ATPase, T2SS/T4P/T4SS family</fullName>
    </submittedName>
</protein>
<organism evidence="5 6">
    <name type="scientific">Limnobacter parvus</name>
    <dbReference type="NCBI Taxonomy" id="2939690"/>
    <lineage>
        <taxon>Bacteria</taxon>
        <taxon>Pseudomonadati</taxon>
        <taxon>Pseudomonadota</taxon>
        <taxon>Betaproteobacteria</taxon>
        <taxon>Burkholderiales</taxon>
        <taxon>Burkholderiaceae</taxon>
        <taxon>Limnobacter</taxon>
    </lineage>
</organism>
<feature type="domain" description="Bacterial type II secretion system protein E" evidence="4">
    <location>
        <begin position="128"/>
        <end position="513"/>
    </location>
</feature>
<evidence type="ECO:0000256" key="1">
    <source>
        <dbReference type="ARBA" id="ARBA00006611"/>
    </source>
</evidence>
<comment type="similarity">
    <text evidence="1">Belongs to the GSP E family.</text>
</comment>
<proteinExistence type="inferred from homology"/>
<gene>
    <name evidence="5" type="ORF">NSP04_13235</name>
</gene>
<dbReference type="Pfam" id="PF00437">
    <property type="entry name" value="T2SSE"/>
    <property type="match status" value="1"/>
</dbReference>
<reference evidence="5" key="1">
    <citation type="submission" date="2022-07" db="EMBL/GenBank/DDBJ databases">
        <authorList>
            <person name="Xamxidin M."/>
        </authorList>
    </citation>
    <scope>NUCLEOTIDE SEQUENCE</scope>
    <source>
        <strain evidence="5">YS8-69</strain>
    </source>
</reference>
<evidence type="ECO:0000313" key="6">
    <source>
        <dbReference type="Proteomes" id="UP001165267"/>
    </source>
</evidence>
<keyword evidence="3" id="KW-0067">ATP-binding</keyword>
<sequence>MSNALPVSDEIRVITSLSELPLYTNLLSGVSSASMIIFPAAIAHHLVVIETGIKRAMLLFNPDSPIPLTPFIAQARGRLVTSKYQIERKDQPCSLSVLEHLSELAKSGSDGLGLGDEAGFSQSQAKDVFESWVNTAVREKATDIHVRVSNNVAQVHLRVDGDLEALRDGQNGIYTPLQAERAMAWAYNNASGKGSNSESQFSTTENLYCMIEPREIGGQRVALRYQSIRGWAGTKLVCRLLYVDVDAPTLTYEQLGYAKSQIQELVAASNTPSGLIIFAGVTGSGKTTSLKTFIETHPHLGADAFYSLEDPVEYPLKGVHQIPIQRDLIDRKASMAKYSEVVAALMRADPGCVMMGEVRDAASAMSAQQIVETGHMACATVHAHLISGIIPRLTNDEIGMSREVLTNPNMLTLLIYQALVPKLCTNCRINGSVYSKVYSDSGYVFQLLDTADKRFGLTRDRFFFKNPKGCGRCRGRGTAGLTVVAEVYSPDSTWLTMIRNSSDYEAMRYFRAKGDHVYDSPDMTGKTVFEHALYKALTGVIDPRMCERFDSFTRFETMHAMDTKP</sequence>
<keyword evidence="6" id="KW-1185">Reference proteome</keyword>
<dbReference type="EMBL" id="JANKHG010000026">
    <property type="protein sequence ID" value="MCR2747608.1"/>
    <property type="molecule type" value="Genomic_DNA"/>
</dbReference>
<name>A0ABT1XJZ1_9BURK</name>
<dbReference type="PANTHER" id="PTHR30258">
    <property type="entry name" value="TYPE II SECRETION SYSTEM PROTEIN GSPE-RELATED"/>
    <property type="match status" value="1"/>
</dbReference>